<evidence type="ECO:0000313" key="2">
    <source>
        <dbReference type="EMBL" id="KAK1286667.1"/>
    </source>
</evidence>
<evidence type="ECO:0000256" key="1">
    <source>
        <dbReference type="SAM" id="MobiDB-lite"/>
    </source>
</evidence>
<dbReference type="AlphaFoldDB" id="A0AAV9CD13"/>
<feature type="region of interest" description="Disordered" evidence="1">
    <location>
        <begin position="152"/>
        <end position="194"/>
    </location>
</feature>
<comment type="caution">
    <text evidence="2">The sequence shown here is derived from an EMBL/GenBank/DDBJ whole genome shotgun (WGS) entry which is preliminary data.</text>
</comment>
<keyword evidence="3" id="KW-1185">Reference proteome</keyword>
<protein>
    <submittedName>
        <fullName evidence="2">Uncharacterized protein</fullName>
    </submittedName>
</protein>
<evidence type="ECO:0000313" key="3">
    <source>
        <dbReference type="Proteomes" id="UP001180020"/>
    </source>
</evidence>
<proteinExistence type="predicted"/>
<name>A0AAV9CD13_ACOCL</name>
<reference evidence="2" key="2">
    <citation type="submission" date="2023-06" db="EMBL/GenBank/DDBJ databases">
        <authorList>
            <person name="Ma L."/>
            <person name="Liu K.-W."/>
            <person name="Li Z."/>
            <person name="Hsiao Y.-Y."/>
            <person name="Qi Y."/>
            <person name="Fu T."/>
            <person name="Tang G."/>
            <person name="Zhang D."/>
            <person name="Sun W.-H."/>
            <person name="Liu D.-K."/>
            <person name="Li Y."/>
            <person name="Chen G.-Z."/>
            <person name="Liu X.-D."/>
            <person name="Liao X.-Y."/>
            <person name="Jiang Y.-T."/>
            <person name="Yu X."/>
            <person name="Hao Y."/>
            <person name="Huang J."/>
            <person name="Zhao X.-W."/>
            <person name="Ke S."/>
            <person name="Chen Y.-Y."/>
            <person name="Wu W.-L."/>
            <person name="Hsu J.-L."/>
            <person name="Lin Y.-F."/>
            <person name="Huang M.-D."/>
            <person name="Li C.-Y."/>
            <person name="Huang L."/>
            <person name="Wang Z.-W."/>
            <person name="Zhao X."/>
            <person name="Zhong W.-Y."/>
            <person name="Peng D.-H."/>
            <person name="Ahmad S."/>
            <person name="Lan S."/>
            <person name="Zhang J.-S."/>
            <person name="Tsai W.-C."/>
            <person name="Van De Peer Y."/>
            <person name="Liu Z.-J."/>
        </authorList>
    </citation>
    <scope>NUCLEOTIDE SEQUENCE</scope>
    <source>
        <strain evidence="2">CP</strain>
        <tissue evidence="2">Leaves</tissue>
    </source>
</reference>
<organism evidence="2 3">
    <name type="scientific">Acorus calamus</name>
    <name type="common">Sweet flag</name>
    <dbReference type="NCBI Taxonomy" id="4465"/>
    <lineage>
        <taxon>Eukaryota</taxon>
        <taxon>Viridiplantae</taxon>
        <taxon>Streptophyta</taxon>
        <taxon>Embryophyta</taxon>
        <taxon>Tracheophyta</taxon>
        <taxon>Spermatophyta</taxon>
        <taxon>Magnoliopsida</taxon>
        <taxon>Liliopsida</taxon>
        <taxon>Acoraceae</taxon>
        <taxon>Acorus</taxon>
    </lineage>
</organism>
<reference evidence="2" key="1">
    <citation type="journal article" date="2023" name="Nat. Commun.">
        <title>Diploid and tetraploid genomes of Acorus and the evolution of monocots.</title>
        <authorList>
            <person name="Ma L."/>
            <person name="Liu K.W."/>
            <person name="Li Z."/>
            <person name="Hsiao Y.Y."/>
            <person name="Qi Y."/>
            <person name="Fu T."/>
            <person name="Tang G.D."/>
            <person name="Zhang D."/>
            <person name="Sun W.H."/>
            <person name="Liu D.K."/>
            <person name="Li Y."/>
            <person name="Chen G.Z."/>
            <person name="Liu X.D."/>
            <person name="Liao X.Y."/>
            <person name="Jiang Y.T."/>
            <person name="Yu X."/>
            <person name="Hao Y."/>
            <person name="Huang J."/>
            <person name="Zhao X.W."/>
            <person name="Ke S."/>
            <person name="Chen Y.Y."/>
            <person name="Wu W.L."/>
            <person name="Hsu J.L."/>
            <person name="Lin Y.F."/>
            <person name="Huang M.D."/>
            <person name="Li C.Y."/>
            <person name="Huang L."/>
            <person name="Wang Z.W."/>
            <person name="Zhao X."/>
            <person name="Zhong W.Y."/>
            <person name="Peng D.H."/>
            <person name="Ahmad S."/>
            <person name="Lan S."/>
            <person name="Zhang J.S."/>
            <person name="Tsai W.C."/>
            <person name="Van de Peer Y."/>
            <person name="Liu Z.J."/>
        </authorList>
    </citation>
    <scope>NUCLEOTIDE SEQUENCE</scope>
    <source>
        <strain evidence="2">CP</strain>
    </source>
</reference>
<accession>A0AAV9CD13</accession>
<dbReference type="Proteomes" id="UP001180020">
    <property type="component" value="Unassembled WGS sequence"/>
</dbReference>
<sequence>MPLDVILLSIYGISCATMELYKQVKHLFHDLKPPIPKVSSSKHRLYNPKLVDDIRSEANDHYGFLARLKHKLEALGRWSWAIEMTHRVVVVMARVGALLAQIHALPQQPVPLPPSYFSGANGHASAASIGTSQWPPPVTSYSSGEDLCPLSASRLPSQGRAANGPLLQCPLQGQGHSLKRHPATSPLSGLRPPFLARTLSRPLPRQQQANSPFPRHRIVVRLLNVLHHPPL</sequence>
<gene>
    <name evidence="2" type="ORF">QJS10_CPB20g00468</name>
</gene>
<dbReference type="EMBL" id="JAUJYO010000020">
    <property type="protein sequence ID" value="KAK1286667.1"/>
    <property type="molecule type" value="Genomic_DNA"/>
</dbReference>